<name>A0A5K0U8E6_9VIRU</name>
<feature type="compositionally biased region" description="Polar residues" evidence="12">
    <location>
        <begin position="23"/>
        <end position="47"/>
    </location>
</feature>
<feature type="compositionally biased region" description="Low complexity" evidence="12">
    <location>
        <begin position="1"/>
        <end position="22"/>
    </location>
</feature>
<dbReference type="Pfam" id="PF01336">
    <property type="entry name" value="tRNA_anti-codon"/>
    <property type="match status" value="1"/>
</dbReference>
<dbReference type="Gene3D" id="2.40.50.140">
    <property type="entry name" value="Nucleic acid-binding proteins"/>
    <property type="match status" value="1"/>
</dbReference>
<dbReference type="InterPro" id="IPR002313">
    <property type="entry name" value="Lys-tRNA-ligase_II"/>
</dbReference>
<feature type="region of interest" description="Disordered" evidence="12">
    <location>
        <begin position="575"/>
        <end position="595"/>
    </location>
</feature>
<dbReference type="GO" id="GO:0005524">
    <property type="term" value="F:ATP binding"/>
    <property type="evidence" value="ECO:0007669"/>
    <property type="project" value="UniProtKB-KW"/>
</dbReference>
<dbReference type="EC" id="6.1.1.6" evidence="3"/>
<evidence type="ECO:0000259" key="13">
    <source>
        <dbReference type="PROSITE" id="PS50862"/>
    </source>
</evidence>
<evidence type="ECO:0000256" key="11">
    <source>
        <dbReference type="ARBA" id="ARBA00048573"/>
    </source>
</evidence>
<dbReference type="CDD" id="cd04322">
    <property type="entry name" value="LysRS_N"/>
    <property type="match status" value="1"/>
</dbReference>
<dbReference type="InterPro" id="IPR044136">
    <property type="entry name" value="Lys-tRNA-ligase_II_N"/>
</dbReference>
<dbReference type="HAMAP" id="MF_00252">
    <property type="entry name" value="Lys_tRNA_synth_class2"/>
    <property type="match status" value="1"/>
</dbReference>
<dbReference type="EMBL" id="UPSH01000001">
    <property type="protein sequence ID" value="VBB17764.1"/>
    <property type="molecule type" value="Genomic_DNA"/>
</dbReference>
<evidence type="ECO:0000256" key="12">
    <source>
        <dbReference type="SAM" id="MobiDB-lite"/>
    </source>
</evidence>
<keyword evidence="9" id="KW-0030">Aminoacyl-tRNA synthetase</keyword>
<keyword evidence="4" id="KW-0963">Cytoplasm</keyword>
<dbReference type="SUPFAM" id="SSF55681">
    <property type="entry name" value="Class II aaRS and biotin synthetases"/>
    <property type="match status" value="1"/>
</dbReference>
<evidence type="ECO:0000256" key="9">
    <source>
        <dbReference type="ARBA" id="ARBA00023146"/>
    </source>
</evidence>
<dbReference type="InterPro" id="IPR004364">
    <property type="entry name" value="Aa-tRNA-synt_II"/>
</dbReference>
<feature type="domain" description="Aminoacyl-transfer RNA synthetases class-II family profile" evidence="13">
    <location>
        <begin position="242"/>
        <end position="565"/>
    </location>
</feature>
<proteinExistence type="inferred from homology"/>
<dbReference type="GO" id="GO:0000049">
    <property type="term" value="F:tRNA binding"/>
    <property type="evidence" value="ECO:0007669"/>
    <property type="project" value="TreeGrafter"/>
</dbReference>
<dbReference type="InterPro" id="IPR004365">
    <property type="entry name" value="NA-bd_OB_tRNA"/>
</dbReference>
<dbReference type="PRINTS" id="PR00982">
    <property type="entry name" value="TRNASYNTHLYS"/>
</dbReference>
<comment type="caution">
    <text evidence="14">The sequence shown here is derived from an EMBL/GenBank/DDBJ whole genome shotgun (WGS) entry which is preliminary data.</text>
</comment>
<evidence type="ECO:0000256" key="4">
    <source>
        <dbReference type="ARBA" id="ARBA00022490"/>
    </source>
</evidence>
<keyword evidence="7" id="KW-0067">ATP-binding</keyword>
<dbReference type="FunFam" id="3.30.930.10:FF:000238">
    <property type="entry name" value="Lysine--tRNA ligase"/>
    <property type="match status" value="1"/>
</dbReference>
<accession>A0A5K0U8E6</accession>
<evidence type="ECO:0000256" key="6">
    <source>
        <dbReference type="ARBA" id="ARBA00022741"/>
    </source>
</evidence>
<evidence type="ECO:0000313" key="15">
    <source>
        <dbReference type="Proteomes" id="UP000594342"/>
    </source>
</evidence>
<dbReference type="PIRSF" id="PIRSF039101">
    <property type="entry name" value="LysRS2"/>
    <property type="match status" value="1"/>
</dbReference>
<comment type="catalytic activity">
    <reaction evidence="11">
        <text>tRNA(Lys) + L-lysine + ATP = L-lysyl-tRNA(Lys) + AMP + diphosphate</text>
        <dbReference type="Rhea" id="RHEA:20792"/>
        <dbReference type="Rhea" id="RHEA-COMP:9696"/>
        <dbReference type="Rhea" id="RHEA-COMP:9697"/>
        <dbReference type="ChEBI" id="CHEBI:30616"/>
        <dbReference type="ChEBI" id="CHEBI:32551"/>
        <dbReference type="ChEBI" id="CHEBI:33019"/>
        <dbReference type="ChEBI" id="CHEBI:78442"/>
        <dbReference type="ChEBI" id="CHEBI:78529"/>
        <dbReference type="ChEBI" id="CHEBI:456215"/>
        <dbReference type="EC" id="6.1.1.6"/>
    </reaction>
</comment>
<evidence type="ECO:0000256" key="3">
    <source>
        <dbReference type="ARBA" id="ARBA00013166"/>
    </source>
</evidence>
<keyword evidence="5 14" id="KW-0436">Ligase</keyword>
<dbReference type="PANTHER" id="PTHR42918">
    <property type="entry name" value="LYSYL-TRNA SYNTHETASE"/>
    <property type="match status" value="1"/>
</dbReference>
<dbReference type="Proteomes" id="UP000594342">
    <property type="component" value="Unassembled WGS sequence"/>
</dbReference>
<evidence type="ECO:0000256" key="1">
    <source>
        <dbReference type="ARBA" id="ARBA00004496"/>
    </source>
</evidence>
<evidence type="ECO:0000256" key="10">
    <source>
        <dbReference type="ARBA" id="ARBA00030563"/>
    </source>
</evidence>
<dbReference type="PANTHER" id="PTHR42918:SF9">
    <property type="entry name" value="LYSINE--TRNA LIGASE"/>
    <property type="match status" value="1"/>
</dbReference>
<keyword evidence="8" id="KW-0648">Protein biosynthesis</keyword>
<keyword evidence="15" id="KW-1185">Reference proteome</keyword>
<dbReference type="SUPFAM" id="SSF50249">
    <property type="entry name" value="Nucleic acid-binding proteins"/>
    <property type="match status" value="1"/>
</dbReference>
<reference evidence="14 15" key="1">
    <citation type="submission" date="2018-10" db="EMBL/GenBank/DDBJ databases">
        <authorList>
            <consortium name="IHU Genomes"/>
        </authorList>
    </citation>
    <scope>NUCLEOTIDE SEQUENCE [LARGE SCALE GENOMIC DNA]</scope>
    <source>
        <strain evidence="14 15">A1</strain>
    </source>
</reference>
<dbReference type="NCBIfam" id="NF001756">
    <property type="entry name" value="PRK00484.1"/>
    <property type="match status" value="1"/>
</dbReference>
<protein>
    <recommendedName>
        <fullName evidence="3">lysine--tRNA ligase</fullName>
        <ecNumber evidence="3">6.1.1.6</ecNumber>
    </recommendedName>
    <alternativeName>
        <fullName evidence="10">Lysyl-tRNA synthetase</fullName>
    </alternativeName>
</protein>
<evidence type="ECO:0000313" key="14">
    <source>
        <dbReference type="EMBL" id="VBB17764.1"/>
    </source>
</evidence>
<dbReference type="NCBIfam" id="TIGR00499">
    <property type="entry name" value="lysS_bact"/>
    <property type="match status" value="1"/>
</dbReference>
<dbReference type="CDD" id="cd00775">
    <property type="entry name" value="LysRS_core"/>
    <property type="match status" value="1"/>
</dbReference>
<feature type="compositionally biased region" description="Polar residues" evidence="12">
    <location>
        <begin position="579"/>
        <end position="595"/>
    </location>
</feature>
<dbReference type="Pfam" id="PF00152">
    <property type="entry name" value="tRNA-synt_2"/>
    <property type="match status" value="1"/>
</dbReference>
<evidence type="ECO:0000256" key="5">
    <source>
        <dbReference type="ARBA" id="ARBA00022598"/>
    </source>
</evidence>
<feature type="region of interest" description="Disordered" evidence="12">
    <location>
        <begin position="1"/>
        <end position="48"/>
    </location>
</feature>
<dbReference type="GO" id="GO:0004824">
    <property type="term" value="F:lysine-tRNA ligase activity"/>
    <property type="evidence" value="ECO:0007669"/>
    <property type="project" value="UniProtKB-EC"/>
</dbReference>
<dbReference type="InterPro" id="IPR012340">
    <property type="entry name" value="NA-bd_OB-fold"/>
</dbReference>
<evidence type="ECO:0000256" key="8">
    <source>
        <dbReference type="ARBA" id="ARBA00022917"/>
    </source>
</evidence>
<evidence type="ECO:0000256" key="2">
    <source>
        <dbReference type="ARBA" id="ARBA00008226"/>
    </source>
</evidence>
<organism evidence="14 15">
    <name type="scientific">Yasminevirus sp. GU-2018</name>
    <dbReference type="NCBI Taxonomy" id="2420051"/>
    <lineage>
        <taxon>Viruses</taxon>
        <taxon>Varidnaviria</taxon>
        <taxon>Bamfordvirae</taxon>
        <taxon>Nucleocytoviricota</taxon>
        <taxon>Megaviricetes</taxon>
        <taxon>Imitervirales</taxon>
        <taxon>Mimiviridae</taxon>
        <taxon>Klosneuvirinae</taxon>
        <taxon>Yasminevirus</taxon>
        <taxon>Yasminevirus saudimassiliense</taxon>
    </lineage>
</organism>
<evidence type="ECO:0000256" key="7">
    <source>
        <dbReference type="ARBA" id="ARBA00022840"/>
    </source>
</evidence>
<dbReference type="InterPro" id="IPR018149">
    <property type="entry name" value="Lys-tRNA-synth_II_C"/>
</dbReference>
<keyword evidence="6" id="KW-0547">Nucleotide-binding</keyword>
<dbReference type="Gene3D" id="3.30.930.10">
    <property type="entry name" value="Bira Bifunctional Protein, Domain 2"/>
    <property type="match status" value="1"/>
</dbReference>
<comment type="subcellular location">
    <subcellularLocation>
        <location evidence="1">Cytoplasm</location>
    </subcellularLocation>
</comment>
<dbReference type="InterPro" id="IPR006195">
    <property type="entry name" value="aa-tRNA-synth_II"/>
</dbReference>
<dbReference type="PROSITE" id="PS50862">
    <property type="entry name" value="AA_TRNA_LIGASE_II"/>
    <property type="match status" value="1"/>
</dbReference>
<dbReference type="InterPro" id="IPR045864">
    <property type="entry name" value="aa-tRNA-synth_II/BPL/LPL"/>
</dbReference>
<gene>
    <name evidence="14" type="ORF">YASMINEVIRUS_227</name>
</gene>
<comment type="similarity">
    <text evidence="2">Belongs to the class-II aminoacyl-tRNA synthetase family.</text>
</comment>
<dbReference type="InterPro" id="IPR034762">
    <property type="entry name" value="Lys-tRNA-ligase_II_bac/euk"/>
</dbReference>
<sequence>MLMTMTTAMTDSTSTKSTKTAKQVSGSTTSQISATSTGSQMTEQETYSALRDSDVKALESVGLSAYPHKFDPNINRYSTDDNKYTYSHMPVSQFIEVYGYLGKEEVLGPEFNTALIGRVYLVRRASAKLIFIDLHQEGTKVQIMLNARNYLDGADRYGVLSSAIRAGDVIGVAGSPTRTKTGELSLIPHRIDILAMCRSLLPPRTYKDEKTGTMVSGLINQEVRYRQRYLDLMINEDNLNIFKTRSKIIREIRRYLDDELGLVEVDTPILNPSVGGAVAKPFGTHSFDYDCPLFMRIAPELSLKMLIIGGFTGVYELGKQFRNESNDQTHNSEFTSLEFYIQNHDYIDLMKICEHMLSSIVMKVRGSHQIEYAGKAIDFTPPFKRLDMLSTLEAEAKIKLPDDLTTEEARLFLDQTCKDLGVECSNPRTTPRLLDKLVGHFVEPLCINPTFIVGHPQIMSPLAKWDRNGSCRTERFELFINSTEYANAYTELNDPKIQLDTFKAQAKDKDMGDDEAMPVDADFVRALEHGLPPTGGFGLGVDRFVMLLTNNTSIREIILFPTMKPVSNKNAKDVGKTGLTVQDASQGSGFGTESD</sequence>